<protein>
    <submittedName>
        <fullName evidence="2">Uncharacterized protein</fullName>
    </submittedName>
</protein>
<keyword evidence="1" id="KW-1133">Transmembrane helix</keyword>
<evidence type="ECO:0000256" key="1">
    <source>
        <dbReference type="SAM" id="Phobius"/>
    </source>
</evidence>
<keyword evidence="1" id="KW-0812">Transmembrane</keyword>
<dbReference type="EMBL" id="FMZB01000005">
    <property type="protein sequence ID" value="SDC91217.1"/>
    <property type="molecule type" value="Genomic_DNA"/>
</dbReference>
<name>A0A1G6QHQ6_9BACI</name>
<feature type="transmembrane region" description="Helical" evidence="1">
    <location>
        <begin position="12"/>
        <end position="31"/>
    </location>
</feature>
<keyword evidence="3" id="KW-1185">Reference proteome</keyword>
<reference evidence="3" key="1">
    <citation type="submission" date="2016-10" db="EMBL/GenBank/DDBJ databases">
        <authorList>
            <person name="Varghese N."/>
            <person name="Submissions S."/>
        </authorList>
    </citation>
    <scope>NUCLEOTIDE SEQUENCE [LARGE SCALE GENOMIC DNA]</scope>
    <source>
        <strain evidence="3">DSM 21620</strain>
    </source>
</reference>
<evidence type="ECO:0000313" key="3">
    <source>
        <dbReference type="Proteomes" id="UP000198666"/>
    </source>
</evidence>
<gene>
    <name evidence="2" type="ORF">SAMN05421663_10564</name>
</gene>
<dbReference type="AlphaFoldDB" id="A0A1G6QHQ6"/>
<accession>A0A1G6QHQ6</accession>
<proteinExistence type="predicted"/>
<sequence length="41" mass="4884">MFGLLDLILTYIEIILYLVALPAIYYVIKLLRQIEENTRNK</sequence>
<organism evidence="2 3">
    <name type="scientific">Terribacillus halophilus</name>
    <dbReference type="NCBI Taxonomy" id="361279"/>
    <lineage>
        <taxon>Bacteria</taxon>
        <taxon>Bacillati</taxon>
        <taxon>Bacillota</taxon>
        <taxon>Bacilli</taxon>
        <taxon>Bacillales</taxon>
        <taxon>Bacillaceae</taxon>
        <taxon>Terribacillus</taxon>
    </lineage>
</organism>
<evidence type="ECO:0000313" key="2">
    <source>
        <dbReference type="EMBL" id="SDC91217.1"/>
    </source>
</evidence>
<dbReference type="Proteomes" id="UP000198666">
    <property type="component" value="Unassembled WGS sequence"/>
</dbReference>
<keyword evidence="1" id="KW-0472">Membrane</keyword>
<dbReference type="STRING" id="361279.SAMN05421663_10564"/>